<gene>
    <name evidence="14" type="ORF">HMPREF1120_08393</name>
</gene>
<comment type="domain">
    <text evidence="11">The DHHC domain is required for palmitoyltransferase activity.</text>
</comment>
<name>H6C8K4_EXODN</name>
<evidence type="ECO:0000256" key="8">
    <source>
        <dbReference type="ARBA" id="ARBA00023315"/>
    </source>
</evidence>
<dbReference type="VEuPathDB" id="FungiDB:HMPREF1120_08393"/>
<feature type="transmembrane region" description="Helical" evidence="11">
    <location>
        <begin position="432"/>
        <end position="457"/>
    </location>
</feature>
<feature type="compositionally biased region" description="Polar residues" evidence="12">
    <location>
        <begin position="52"/>
        <end position="68"/>
    </location>
</feature>
<dbReference type="OrthoDB" id="9909019at2759"/>
<feature type="compositionally biased region" description="Low complexity" evidence="12">
    <location>
        <begin position="99"/>
        <end position="114"/>
    </location>
</feature>
<dbReference type="HOGENOM" id="CLU_021757_0_0_1"/>
<feature type="region of interest" description="Disordered" evidence="12">
    <location>
        <begin position="1"/>
        <end position="251"/>
    </location>
</feature>
<feature type="compositionally biased region" description="Polar residues" evidence="12">
    <location>
        <begin position="152"/>
        <end position="161"/>
    </location>
</feature>
<keyword evidence="6" id="KW-0564">Palmitate</keyword>
<feature type="compositionally biased region" description="Polar residues" evidence="12">
    <location>
        <begin position="237"/>
        <end position="251"/>
    </location>
</feature>
<comment type="catalytic activity">
    <reaction evidence="10 11">
        <text>L-cysteinyl-[protein] + hexadecanoyl-CoA = S-hexadecanoyl-L-cysteinyl-[protein] + CoA</text>
        <dbReference type="Rhea" id="RHEA:36683"/>
        <dbReference type="Rhea" id="RHEA-COMP:10131"/>
        <dbReference type="Rhea" id="RHEA-COMP:11032"/>
        <dbReference type="ChEBI" id="CHEBI:29950"/>
        <dbReference type="ChEBI" id="CHEBI:57287"/>
        <dbReference type="ChEBI" id="CHEBI:57379"/>
        <dbReference type="ChEBI" id="CHEBI:74151"/>
        <dbReference type="EC" id="2.3.1.225"/>
    </reaction>
</comment>
<keyword evidence="2 11" id="KW-0808">Transferase</keyword>
<evidence type="ECO:0000256" key="9">
    <source>
        <dbReference type="ARBA" id="ARBA00023463"/>
    </source>
</evidence>
<dbReference type="InterPro" id="IPR039859">
    <property type="entry name" value="PFA4/ZDH16/20/ERF2-like"/>
</dbReference>
<dbReference type="PROSITE" id="PS50216">
    <property type="entry name" value="DHHC"/>
    <property type="match status" value="1"/>
</dbReference>
<dbReference type="GO" id="GO:0005794">
    <property type="term" value="C:Golgi apparatus"/>
    <property type="evidence" value="ECO:0007669"/>
    <property type="project" value="TreeGrafter"/>
</dbReference>
<dbReference type="PANTHER" id="PTHR22883">
    <property type="entry name" value="ZINC FINGER DHHC DOMAIN CONTAINING PROTEIN"/>
    <property type="match status" value="1"/>
</dbReference>
<comment type="similarity">
    <text evidence="9">Belongs to the DHHC palmitoyltransferase family. ERF2/ZDHHC9 subfamily.</text>
</comment>
<feature type="region of interest" description="Disordered" evidence="12">
    <location>
        <begin position="557"/>
        <end position="599"/>
    </location>
</feature>
<evidence type="ECO:0000256" key="11">
    <source>
        <dbReference type="RuleBase" id="RU079119"/>
    </source>
</evidence>
<dbReference type="InterPro" id="IPR001594">
    <property type="entry name" value="Palmitoyltrfase_DHHC"/>
</dbReference>
<dbReference type="RefSeq" id="XP_009160892.1">
    <property type="nucleotide sequence ID" value="XM_009162644.1"/>
</dbReference>
<keyword evidence="5 11" id="KW-0472">Membrane</keyword>
<dbReference type="Pfam" id="PF01529">
    <property type="entry name" value="DHHC"/>
    <property type="match status" value="1"/>
</dbReference>
<evidence type="ECO:0000313" key="15">
    <source>
        <dbReference type="Proteomes" id="UP000007304"/>
    </source>
</evidence>
<keyword evidence="3 11" id="KW-0812">Transmembrane</keyword>
<feature type="transmembrane region" description="Helical" evidence="11">
    <location>
        <begin position="288"/>
        <end position="312"/>
    </location>
</feature>
<dbReference type="Proteomes" id="UP000007304">
    <property type="component" value="Unassembled WGS sequence"/>
</dbReference>
<dbReference type="OMA" id="VPVKYCK"/>
<comment type="subcellular location">
    <subcellularLocation>
        <location evidence="1">Endomembrane system</location>
        <topology evidence="1">Multi-pass membrane protein</topology>
    </subcellularLocation>
</comment>
<evidence type="ECO:0000256" key="2">
    <source>
        <dbReference type="ARBA" id="ARBA00022679"/>
    </source>
</evidence>
<dbReference type="GeneID" id="20313032"/>
<keyword evidence="15" id="KW-1185">Reference proteome</keyword>
<evidence type="ECO:0000256" key="3">
    <source>
        <dbReference type="ARBA" id="ARBA00022692"/>
    </source>
</evidence>
<feature type="transmembrane region" description="Helical" evidence="11">
    <location>
        <begin position="318"/>
        <end position="340"/>
    </location>
</feature>
<evidence type="ECO:0000256" key="7">
    <source>
        <dbReference type="ARBA" id="ARBA00023288"/>
    </source>
</evidence>
<keyword evidence="4 11" id="KW-1133">Transmembrane helix</keyword>
<evidence type="ECO:0000313" key="14">
    <source>
        <dbReference type="EMBL" id="EHY60431.1"/>
    </source>
</evidence>
<dbReference type="GO" id="GO:0006612">
    <property type="term" value="P:protein targeting to membrane"/>
    <property type="evidence" value="ECO:0007669"/>
    <property type="project" value="TreeGrafter"/>
</dbReference>
<proteinExistence type="inferred from homology"/>
<evidence type="ECO:0000256" key="1">
    <source>
        <dbReference type="ARBA" id="ARBA00004127"/>
    </source>
</evidence>
<feature type="domain" description="Palmitoyltransferase DHHC" evidence="13">
    <location>
        <begin position="388"/>
        <end position="512"/>
    </location>
</feature>
<dbReference type="eggNOG" id="KOG1311">
    <property type="taxonomic scope" value="Eukaryota"/>
</dbReference>
<dbReference type="AlphaFoldDB" id="H6C8K4"/>
<feature type="compositionally biased region" description="Low complexity" evidence="12">
    <location>
        <begin position="69"/>
        <end position="83"/>
    </location>
</feature>
<evidence type="ECO:0000256" key="10">
    <source>
        <dbReference type="ARBA" id="ARBA00048048"/>
    </source>
</evidence>
<evidence type="ECO:0000256" key="12">
    <source>
        <dbReference type="SAM" id="MobiDB-lite"/>
    </source>
</evidence>
<evidence type="ECO:0000259" key="13">
    <source>
        <dbReference type="Pfam" id="PF01529"/>
    </source>
</evidence>
<dbReference type="PANTHER" id="PTHR22883:SF43">
    <property type="entry name" value="PALMITOYLTRANSFERASE APP"/>
    <property type="match status" value="1"/>
</dbReference>
<evidence type="ECO:0000256" key="5">
    <source>
        <dbReference type="ARBA" id="ARBA00023136"/>
    </source>
</evidence>
<organism evidence="14 15">
    <name type="scientific">Exophiala dermatitidis (strain ATCC 34100 / CBS 525.76 / NIH/UT8656)</name>
    <name type="common">Black yeast</name>
    <name type="synonym">Wangiella dermatitidis</name>
    <dbReference type="NCBI Taxonomy" id="858893"/>
    <lineage>
        <taxon>Eukaryota</taxon>
        <taxon>Fungi</taxon>
        <taxon>Dikarya</taxon>
        <taxon>Ascomycota</taxon>
        <taxon>Pezizomycotina</taxon>
        <taxon>Eurotiomycetes</taxon>
        <taxon>Chaetothyriomycetidae</taxon>
        <taxon>Chaetothyriales</taxon>
        <taxon>Herpotrichiellaceae</taxon>
        <taxon>Exophiala</taxon>
    </lineage>
</organism>
<accession>H6C8K4</accession>
<feature type="transmembrane region" description="Helical" evidence="11">
    <location>
        <begin position="477"/>
        <end position="499"/>
    </location>
</feature>
<dbReference type="GO" id="GO:0019706">
    <property type="term" value="F:protein-cysteine S-palmitoyltransferase activity"/>
    <property type="evidence" value="ECO:0007669"/>
    <property type="project" value="UniProtKB-EC"/>
</dbReference>
<protein>
    <recommendedName>
        <fullName evidence="11">Palmitoyltransferase</fullName>
        <ecNumber evidence="11">2.3.1.225</ecNumber>
    </recommendedName>
</protein>
<feature type="compositionally biased region" description="Polar residues" evidence="12">
    <location>
        <begin position="182"/>
        <end position="208"/>
    </location>
</feature>
<dbReference type="EMBL" id="JH226136">
    <property type="protein sequence ID" value="EHY60431.1"/>
    <property type="molecule type" value="Genomic_DNA"/>
</dbReference>
<keyword evidence="7" id="KW-0449">Lipoprotein</keyword>
<dbReference type="EC" id="2.3.1.225" evidence="11"/>
<evidence type="ECO:0000256" key="4">
    <source>
        <dbReference type="ARBA" id="ARBA00022989"/>
    </source>
</evidence>
<dbReference type="InParanoid" id="H6C8K4"/>
<reference evidence="14" key="1">
    <citation type="submission" date="2011-07" db="EMBL/GenBank/DDBJ databases">
        <title>The Genome Sequence of Exophiala (Wangiella) dermatitidis NIH/UT8656.</title>
        <authorList>
            <consortium name="The Broad Institute Genome Sequencing Platform"/>
            <person name="Cuomo C."/>
            <person name="Wang Z."/>
            <person name="Hunicke-Smith S."/>
            <person name="Szanislo P.J."/>
            <person name="Earl A."/>
            <person name="Young S.K."/>
            <person name="Zeng Q."/>
            <person name="Gargeya S."/>
            <person name="Fitzgerald M."/>
            <person name="Haas B."/>
            <person name="Abouelleil A."/>
            <person name="Alvarado L."/>
            <person name="Arachchi H.M."/>
            <person name="Berlin A."/>
            <person name="Brown A."/>
            <person name="Chapman S.B."/>
            <person name="Chen Z."/>
            <person name="Dunbar C."/>
            <person name="Freedman E."/>
            <person name="Gearin G."/>
            <person name="Gellesch M."/>
            <person name="Goldberg J."/>
            <person name="Griggs A."/>
            <person name="Gujja S."/>
            <person name="Heiman D."/>
            <person name="Howarth C."/>
            <person name="Larson L."/>
            <person name="Lui A."/>
            <person name="MacDonald P.J.P."/>
            <person name="Montmayeur A."/>
            <person name="Murphy C."/>
            <person name="Neiman D."/>
            <person name="Pearson M."/>
            <person name="Priest M."/>
            <person name="Roberts A."/>
            <person name="Saif S."/>
            <person name="Shea T."/>
            <person name="Shenoy N."/>
            <person name="Sisk P."/>
            <person name="Stolte C."/>
            <person name="Sykes S."/>
            <person name="Wortman J."/>
            <person name="Nusbaum C."/>
            <person name="Birren B."/>
        </authorList>
    </citation>
    <scope>NUCLEOTIDE SEQUENCE</scope>
    <source>
        <strain evidence="14">NIH/UT8656</strain>
    </source>
</reference>
<keyword evidence="8 11" id="KW-0012">Acyltransferase</keyword>
<evidence type="ECO:0000256" key="6">
    <source>
        <dbReference type="ARBA" id="ARBA00023139"/>
    </source>
</evidence>
<dbReference type="STRING" id="858893.H6C8K4"/>
<feature type="compositionally biased region" description="Polar residues" evidence="12">
    <location>
        <begin position="7"/>
        <end position="16"/>
    </location>
</feature>
<dbReference type="GO" id="GO:0005783">
    <property type="term" value="C:endoplasmic reticulum"/>
    <property type="evidence" value="ECO:0007669"/>
    <property type="project" value="TreeGrafter"/>
</dbReference>
<sequence length="607" mass="67382">MAGRPTTARSEISSAISEDGYSSRPQSGAAQPPALPNPPSSQHGYAHLRGITQPTNRSVRSYVPASSTGGSSRPQSPASQASRTHVPSLTAQGFFKPMSSQRLQAQRLGRQLGSKGVQPPPSIPDKAVEDDAGSISSSRQGPFHAMPRSHRTAPSITTDYSQSEHPETVDARFPDYPAHLNAESQPVNDQEAQQPQRPSRLNLSTTLRTPERPQKSPLSFRSGLSLGGKHPGPGHQPLSSNAGSPRYPLNSNTQIATQSALGKNYEYFEGNTIFWLGGRIQNARDRPINIATGVLLVLPSVLFFVFSASWLWHHVSPAIPIIFAYIFFLCLSSFVHASLVDPGIFPRNIHPFPPNNNDDPLAIGPPTNDWVMVRLATSQTAAMDVPVKYCKTCNIWRPPRCYHCRVCDNCVETLDHHCVWLNNCVGRRNYRYFFTFVSTGTILALLLAFASLGQVIAYHNQRHVSFGTAIDKNRVPFAMFIYGLLAFPYPLSLWTYHLLLTGKGETTREYLASRRFPKAERHRPFTQGNFIKNWIAVLARPKTPTYLHFKKKYQEGDQRFGTRRGRRQTDPIGEAQNGGMEMKPVQGTQKSFEGPTTGKRILAMEAR</sequence>
<feature type="compositionally biased region" description="Basic and acidic residues" evidence="12">
    <location>
        <begin position="162"/>
        <end position="173"/>
    </location>
</feature>